<feature type="transmembrane region" description="Helical" evidence="1">
    <location>
        <begin position="7"/>
        <end position="29"/>
    </location>
</feature>
<dbReference type="NCBIfam" id="TIGR02532">
    <property type="entry name" value="IV_pilin_GFxxxE"/>
    <property type="match status" value="1"/>
</dbReference>
<dbReference type="EMBL" id="MHTW01000025">
    <property type="protein sequence ID" value="OHA66767.1"/>
    <property type="molecule type" value="Genomic_DNA"/>
</dbReference>
<keyword evidence="1" id="KW-1133">Transmembrane helix</keyword>
<gene>
    <name evidence="2" type="ORF">A3C82_00680</name>
</gene>
<dbReference type="AlphaFoldDB" id="A0A1G2R235"/>
<accession>A0A1G2R235</accession>
<organism evidence="2 3">
    <name type="scientific">Candidatus Wildermuthbacteria bacterium RIFCSPHIGHO2_02_FULL_47_12</name>
    <dbReference type="NCBI Taxonomy" id="1802451"/>
    <lineage>
        <taxon>Bacteria</taxon>
        <taxon>Candidatus Wildermuthiibacteriota</taxon>
    </lineage>
</organism>
<dbReference type="STRING" id="1802451.A3C82_00680"/>
<keyword evidence="1" id="KW-0472">Membrane</keyword>
<reference evidence="2 3" key="1">
    <citation type="journal article" date="2016" name="Nat. Commun.">
        <title>Thousands of microbial genomes shed light on interconnected biogeochemical processes in an aquifer system.</title>
        <authorList>
            <person name="Anantharaman K."/>
            <person name="Brown C.T."/>
            <person name="Hug L.A."/>
            <person name="Sharon I."/>
            <person name="Castelle C.J."/>
            <person name="Probst A.J."/>
            <person name="Thomas B.C."/>
            <person name="Singh A."/>
            <person name="Wilkins M.J."/>
            <person name="Karaoz U."/>
            <person name="Brodie E.L."/>
            <person name="Williams K.H."/>
            <person name="Hubbard S.S."/>
            <person name="Banfield J.F."/>
        </authorList>
    </citation>
    <scope>NUCLEOTIDE SEQUENCE [LARGE SCALE GENOMIC DNA]</scope>
</reference>
<name>A0A1G2R235_9BACT</name>
<evidence type="ECO:0000256" key="1">
    <source>
        <dbReference type="SAM" id="Phobius"/>
    </source>
</evidence>
<protein>
    <recommendedName>
        <fullName evidence="4">Type IV pilus modification protein PilV</fullName>
    </recommendedName>
</protein>
<dbReference type="PROSITE" id="PS00409">
    <property type="entry name" value="PROKAR_NTER_METHYL"/>
    <property type="match status" value="1"/>
</dbReference>
<sequence length="166" mass="18193">MNKGFTLIEVLAAMFILVIGTLGVFSLIMRTVVFNSSVNSQFVASYLAQEGLEIVRNMRDANFLKMHKGAGGQWNDGLTACAAGCGADYSDTALGSFQNTLLKLNNGFYTYDAGTDTIFTRKITIDSLTAELLKVSVDVSWQDRGDTRTVRGATELYNWFNPIPLP</sequence>
<dbReference type="InterPro" id="IPR012902">
    <property type="entry name" value="N_methyl_site"/>
</dbReference>
<evidence type="ECO:0000313" key="2">
    <source>
        <dbReference type="EMBL" id="OHA66767.1"/>
    </source>
</evidence>
<comment type="caution">
    <text evidence="2">The sequence shown here is derived from an EMBL/GenBank/DDBJ whole genome shotgun (WGS) entry which is preliminary data.</text>
</comment>
<evidence type="ECO:0000313" key="3">
    <source>
        <dbReference type="Proteomes" id="UP000176901"/>
    </source>
</evidence>
<keyword evidence="1" id="KW-0812">Transmembrane</keyword>
<dbReference type="Proteomes" id="UP000176901">
    <property type="component" value="Unassembled WGS sequence"/>
</dbReference>
<dbReference type="Pfam" id="PF07963">
    <property type="entry name" value="N_methyl"/>
    <property type="match status" value="1"/>
</dbReference>
<evidence type="ECO:0008006" key="4">
    <source>
        <dbReference type="Google" id="ProtNLM"/>
    </source>
</evidence>
<proteinExistence type="predicted"/>